<name>M0J3C6_9EURY</name>
<keyword evidence="1" id="KW-0175">Coiled coil</keyword>
<dbReference type="Pfam" id="PF26255">
    <property type="entry name" value="Viral_env_HRPV"/>
    <property type="match status" value="1"/>
</dbReference>
<evidence type="ECO:0000259" key="2">
    <source>
        <dbReference type="Pfam" id="PF26255"/>
    </source>
</evidence>
<accession>M0J3C6</accession>
<evidence type="ECO:0000256" key="1">
    <source>
        <dbReference type="SAM" id="Coils"/>
    </source>
</evidence>
<dbReference type="InterPro" id="IPR058677">
    <property type="entry name" value="ORF4_N"/>
</dbReference>
<dbReference type="AlphaFoldDB" id="M0J3C6"/>
<sequence>MLLVVLVVTSGATAPVSAQTIQGDCDPTGLLVNFIGGFIGTVENPDYCRFETSSAVEELQELDGEQEELDIYNAALQQRSETEVWSTTYDNYVNDTESVAWMKAQVAVAEAYENGSSEAVARSRARQAIADYYAVKQVNLLEKWNVTASSWDTLRGIAENETNVSADFVHWDWQDGSDSTGPFTYLGTSSHTYSLVNGSTEDTIALRFDPEGSNAHGLSPVNPRDDTTFDHIRALEVNAPNSNYERIEYADPLDYANRLDKINTLNSNLQAESDNFVNATYDDFASGQINSSDVISANTAMFEYGSVSENDSQGFYRSVAALSTMGFATPNMSTSGMMNVSYGGQTYQGLVLAREAPGGSWAANTTYNASNITGPVFLASADGRKVDFAGEFTIQEMTARDGSQVQTQNTTTYVYKSANTSELLAMQEEINQLREEVESRQQSVGGSGGSGGLDSQALGIALLVGAAAVLLIQREGNE</sequence>
<feature type="domain" description="Envelope protein N-terminal" evidence="2">
    <location>
        <begin position="55"/>
        <end position="326"/>
    </location>
</feature>
<protein>
    <recommendedName>
        <fullName evidence="2">Envelope protein N-terminal domain-containing protein</fullName>
    </recommendedName>
</protein>
<organism evidence="3 4">
    <name type="scientific">Haloferax denitrificans ATCC 35960</name>
    <dbReference type="NCBI Taxonomy" id="662478"/>
    <lineage>
        <taxon>Archaea</taxon>
        <taxon>Methanobacteriati</taxon>
        <taxon>Methanobacteriota</taxon>
        <taxon>Stenosarchaea group</taxon>
        <taxon>Halobacteria</taxon>
        <taxon>Halobacteriales</taxon>
        <taxon>Haloferacaceae</taxon>
        <taxon>Haloferax</taxon>
    </lineage>
</organism>
<feature type="coiled-coil region" evidence="1">
    <location>
        <begin position="416"/>
        <end position="443"/>
    </location>
</feature>
<evidence type="ECO:0000313" key="3">
    <source>
        <dbReference type="EMBL" id="EMA03632.1"/>
    </source>
</evidence>
<gene>
    <name evidence="3" type="ORF">C438_13439</name>
</gene>
<evidence type="ECO:0000313" key="4">
    <source>
        <dbReference type="Proteomes" id="UP000011553"/>
    </source>
</evidence>
<dbReference type="PATRIC" id="fig|662478.6.peg.2633"/>
<proteinExistence type="predicted"/>
<dbReference type="EMBL" id="AOLP01000014">
    <property type="protein sequence ID" value="EMA03632.1"/>
    <property type="molecule type" value="Genomic_DNA"/>
</dbReference>
<reference evidence="3 4" key="1">
    <citation type="journal article" date="2014" name="PLoS Genet.">
        <title>Phylogenetically driven sequencing of extremely halophilic archaea reveals strategies for static and dynamic osmo-response.</title>
        <authorList>
            <person name="Becker E.A."/>
            <person name="Seitzer P.M."/>
            <person name="Tritt A."/>
            <person name="Larsen D."/>
            <person name="Krusor M."/>
            <person name="Yao A.I."/>
            <person name="Wu D."/>
            <person name="Madern D."/>
            <person name="Eisen J.A."/>
            <person name="Darling A.E."/>
            <person name="Facciotti M.T."/>
        </authorList>
    </citation>
    <scope>NUCLEOTIDE SEQUENCE [LARGE SCALE GENOMIC DNA]</scope>
    <source>
        <strain evidence="3 4">ATCC 35960</strain>
    </source>
</reference>
<comment type="caution">
    <text evidence="3">The sequence shown here is derived from an EMBL/GenBank/DDBJ whole genome shotgun (WGS) entry which is preliminary data.</text>
</comment>
<keyword evidence="4" id="KW-1185">Reference proteome</keyword>
<dbReference type="Proteomes" id="UP000011553">
    <property type="component" value="Unassembled WGS sequence"/>
</dbReference>